<accession>A0A850P2C4</accession>
<reference evidence="1 2" key="1">
    <citation type="submission" date="2020-06" db="EMBL/GenBank/DDBJ databases">
        <title>Description of novel acetic acid bacteria.</title>
        <authorList>
            <person name="Sombolestani A."/>
        </authorList>
    </citation>
    <scope>NUCLEOTIDE SEQUENCE [LARGE SCALE GENOMIC DNA]</scope>
    <source>
        <strain evidence="1 2">LMG 25</strain>
    </source>
</reference>
<proteinExistence type="predicted"/>
<dbReference type="Proteomes" id="UP000522590">
    <property type="component" value="Unassembled WGS sequence"/>
</dbReference>
<organism evidence="1 2">
    <name type="scientific">Komagataeibacter swingsii</name>
    <dbReference type="NCBI Taxonomy" id="215220"/>
    <lineage>
        <taxon>Bacteria</taxon>
        <taxon>Pseudomonadati</taxon>
        <taxon>Pseudomonadota</taxon>
        <taxon>Alphaproteobacteria</taxon>
        <taxon>Acetobacterales</taxon>
        <taxon>Acetobacteraceae</taxon>
        <taxon>Komagataeibacter</taxon>
    </lineage>
</organism>
<dbReference type="AlphaFoldDB" id="A0A850P2C4"/>
<evidence type="ECO:0000313" key="1">
    <source>
        <dbReference type="EMBL" id="NVN38815.1"/>
    </source>
</evidence>
<gene>
    <name evidence="1" type="ORF">HUK81_18510</name>
</gene>
<comment type="caution">
    <text evidence="1">The sequence shown here is derived from an EMBL/GenBank/DDBJ whole genome shotgun (WGS) entry which is preliminary data.</text>
</comment>
<sequence>MTDLSNELAAKRVTIRQARASTKPAVPADQVLVILKADLAKVQAAIDATT</sequence>
<protein>
    <submittedName>
        <fullName evidence="1">Uncharacterized protein</fullName>
    </submittedName>
</protein>
<evidence type="ECO:0000313" key="2">
    <source>
        <dbReference type="Proteomes" id="UP000522590"/>
    </source>
</evidence>
<name>A0A850P2C4_9PROT</name>
<dbReference type="EMBL" id="JABXXS010000148">
    <property type="protein sequence ID" value="NVN38815.1"/>
    <property type="molecule type" value="Genomic_DNA"/>
</dbReference>